<feature type="compositionally biased region" description="Basic and acidic residues" evidence="1">
    <location>
        <begin position="53"/>
        <end position="62"/>
    </location>
</feature>
<organism evidence="2 3">
    <name type="scientific">Hirsutella minnesotensis 3608</name>
    <dbReference type="NCBI Taxonomy" id="1043627"/>
    <lineage>
        <taxon>Eukaryota</taxon>
        <taxon>Fungi</taxon>
        <taxon>Dikarya</taxon>
        <taxon>Ascomycota</taxon>
        <taxon>Pezizomycotina</taxon>
        <taxon>Sordariomycetes</taxon>
        <taxon>Hypocreomycetidae</taxon>
        <taxon>Hypocreales</taxon>
        <taxon>Ophiocordycipitaceae</taxon>
        <taxon>Hirsutella</taxon>
    </lineage>
</organism>
<dbReference type="EMBL" id="KQ030713">
    <property type="protein sequence ID" value="KJZ69469.1"/>
    <property type="molecule type" value="Genomic_DNA"/>
</dbReference>
<name>A0A0F8A1J3_9HYPO</name>
<accession>A0A0F8A1J3</accession>
<feature type="compositionally biased region" description="Basic and acidic residues" evidence="1">
    <location>
        <begin position="20"/>
        <end position="34"/>
    </location>
</feature>
<sequence length="81" mass="8982">MDAPNTSACEGNTQPNTPRFKAEDMDPVSSERKSVSANGYNTSFYTKLHLEDESHPYGESQRRSQLGYDQVISVAQDLPGE</sequence>
<proteinExistence type="predicted"/>
<gene>
    <name evidence="2" type="ORF">HIM_11131</name>
</gene>
<protein>
    <submittedName>
        <fullName evidence="2">Uncharacterized protein</fullName>
    </submittedName>
</protein>
<feature type="region of interest" description="Disordered" evidence="1">
    <location>
        <begin position="1"/>
        <end position="40"/>
    </location>
</feature>
<keyword evidence="3" id="KW-1185">Reference proteome</keyword>
<dbReference type="Proteomes" id="UP000054481">
    <property type="component" value="Unassembled WGS sequence"/>
</dbReference>
<evidence type="ECO:0000313" key="3">
    <source>
        <dbReference type="Proteomes" id="UP000054481"/>
    </source>
</evidence>
<feature type="compositionally biased region" description="Polar residues" evidence="1">
    <location>
        <begin position="1"/>
        <end position="17"/>
    </location>
</feature>
<evidence type="ECO:0000313" key="2">
    <source>
        <dbReference type="EMBL" id="KJZ69469.1"/>
    </source>
</evidence>
<dbReference type="AlphaFoldDB" id="A0A0F8A1J3"/>
<reference evidence="2 3" key="1">
    <citation type="journal article" date="2014" name="Genome Biol. Evol.">
        <title>Comparative genomics and transcriptomics analyses reveal divergent lifestyle features of nematode endoparasitic fungus Hirsutella minnesotensis.</title>
        <authorList>
            <person name="Lai Y."/>
            <person name="Liu K."/>
            <person name="Zhang X."/>
            <person name="Zhang X."/>
            <person name="Li K."/>
            <person name="Wang N."/>
            <person name="Shu C."/>
            <person name="Wu Y."/>
            <person name="Wang C."/>
            <person name="Bushley K.E."/>
            <person name="Xiang M."/>
            <person name="Liu X."/>
        </authorList>
    </citation>
    <scope>NUCLEOTIDE SEQUENCE [LARGE SCALE GENOMIC DNA]</scope>
    <source>
        <strain evidence="2 3">3608</strain>
    </source>
</reference>
<feature type="region of interest" description="Disordered" evidence="1">
    <location>
        <begin position="53"/>
        <end position="81"/>
    </location>
</feature>
<evidence type="ECO:0000256" key="1">
    <source>
        <dbReference type="SAM" id="MobiDB-lite"/>
    </source>
</evidence>